<feature type="region of interest" description="Disordered" evidence="1">
    <location>
        <begin position="40"/>
        <end position="68"/>
    </location>
</feature>
<keyword evidence="2" id="KW-0732">Signal</keyword>
<evidence type="ECO:0008006" key="5">
    <source>
        <dbReference type="Google" id="ProtNLM"/>
    </source>
</evidence>
<sequence>MSVLVSRIRALLLVPTTALMVLSAPTVLHAQMGGMGGGGMGGGMGGRGGMGGGPGGRPGGPGSRTPVDVARDRMKQTDPLAFLLDHKKELALTKAQQDTFKVYRKELEEKQSPVFKDLQKVSTEEPANGGAANGGGRGGMGGGMGGRDGRRPPSDSAGRDAAGPFASDAVRALFSRLADIQDAYRDRARTKLDETQRVRADSIQNAALEKQREKMQNRG</sequence>
<feature type="compositionally biased region" description="Basic and acidic residues" evidence="1">
    <location>
        <begin position="114"/>
        <end position="123"/>
    </location>
</feature>
<comment type="caution">
    <text evidence="3">The sequence shown here is derived from an EMBL/GenBank/DDBJ whole genome shotgun (WGS) entry which is preliminary data.</text>
</comment>
<proteinExistence type="predicted"/>
<feature type="signal peptide" evidence="2">
    <location>
        <begin position="1"/>
        <end position="30"/>
    </location>
</feature>
<accession>A0A3D4V558</accession>
<evidence type="ECO:0000313" key="3">
    <source>
        <dbReference type="EMBL" id="HCT56259.1"/>
    </source>
</evidence>
<feature type="compositionally biased region" description="Gly residues" evidence="1">
    <location>
        <begin position="40"/>
        <end position="62"/>
    </location>
</feature>
<dbReference type="EMBL" id="DPIY01000004">
    <property type="protein sequence ID" value="HCT56259.1"/>
    <property type="molecule type" value="Genomic_DNA"/>
</dbReference>
<evidence type="ECO:0000313" key="4">
    <source>
        <dbReference type="Proteomes" id="UP000264071"/>
    </source>
</evidence>
<feature type="chain" id="PRO_5017610251" description="LTXXQ motif family protein" evidence="2">
    <location>
        <begin position="31"/>
        <end position="219"/>
    </location>
</feature>
<dbReference type="AlphaFoldDB" id="A0A3D4V558"/>
<protein>
    <recommendedName>
        <fullName evidence="5">LTXXQ motif family protein</fullName>
    </recommendedName>
</protein>
<gene>
    <name evidence="3" type="ORF">DGD08_03495</name>
</gene>
<feature type="compositionally biased region" description="Gly residues" evidence="1">
    <location>
        <begin position="131"/>
        <end position="146"/>
    </location>
</feature>
<organism evidence="3 4">
    <name type="scientific">Gemmatimonas aurantiaca</name>
    <dbReference type="NCBI Taxonomy" id="173480"/>
    <lineage>
        <taxon>Bacteria</taxon>
        <taxon>Pseudomonadati</taxon>
        <taxon>Gemmatimonadota</taxon>
        <taxon>Gemmatimonadia</taxon>
        <taxon>Gemmatimonadales</taxon>
        <taxon>Gemmatimonadaceae</taxon>
        <taxon>Gemmatimonas</taxon>
    </lineage>
</organism>
<feature type="region of interest" description="Disordered" evidence="1">
    <location>
        <begin position="114"/>
        <end position="163"/>
    </location>
</feature>
<reference evidence="3 4" key="1">
    <citation type="journal article" date="2018" name="Nat. Biotechnol.">
        <title>A standardized bacterial taxonomy based on genome phylogeny substantially revises the tree of life.</title>
        <authorList>
            <person name="Parks D.H."/>
            <person name="Chuvochina M."/>
            <person name="Waite D.W."/>
            <person name="Rinke C."/>
            <person name="Skarshewski A."/>
            <person name="Chaumeil P.A."/>
            <person name="Hugenholtz P."/>
        </authorList>
    </citation>
    <scope>NUCLEOTIDE SEQUENCE [LARGE SCALE GENOMIC DNA]</scope>
    <source>
        <strain evidence="3">UBA8844</strain>
    </source>
</reference>
<evidence type="ECO:0000256" key="2">
    <source>
        <dbReference type="SAM" id="SignalP"/>
    </source>
</evidence>
<evidence type="ECO:0000256" key="1">
    <source>
        <dbReference type="SAM" id="MobiDB-lite"/>
    </source>
</evidence>
<name>A0A3D4V558_9BACT</name>
<dbReference type="Proteomes" id="UP000264071">
    <property type="component" value="Unassembled WGS sequence"/>
</dbReference>
<dbReference type="OMA" id="IQDAYRD"/>